<dbReference type="CDD" id="cd01948">
    <property type="entry name" value="EAL"/>
    <property type="match status" value="1"/>
</dbReference>
<dbReference type="Pfam" id="PF00563">
    <property type="entry name" value="EAL"/>
    <property type="match status" value="1"/>
</dbReference>
<dbReference type="NCBIfam" id="TIGR00254">
    <property type="entry name" value="GGDEF"/>
    <property type="match status" value="1"/>
</dbReference>
<evidence type="ECO:0000313" key="6">
    <source>
        <dbReference type="Proteomes" id="UP000293506"/>
    </source>
</evidence>
<dbReference type="PROSITE" id="PS50883">
    <property type="entry name" value="EAL"/>
    <property type="match status" value="1"/>
</dbReference>
<dbReference type="InterPro" id="IPR035919">
    <property type="entry name" value="EAL_sf"/>
</dbReference>
<dbReference type="SUPFAM" id="SSF141868">
    <property type="entry name" value="EAL domain-like"/>
    <property type="match status" value="1"/>
</dbReference>
<dbReference type="Pfam" id="PF00990">
    <property type="entry name" value="GGDEF"/>
    <property type="match status" value="1"/>
</dbReference>
<accession>A0A173X8D5</accession>
<dbReference type="InterPro" id="IPR050706">
    <property type="entry name" value="Cyclic-di-GMP_PDE-like"/>
</dbReference>
<dbReference type="Gene3D" id="3.30.70.270">
    <property type="match status" value="1"/>
</dbReference>
<dbReference type="PANTHER" id="PTHR33121:SF71">
    <property type="entry name" value="OXYGEN SENSOR PROTEIN DOSP"/>
    <property type="match status" value="1"/>
</dbReference>
<dbReference type="EMBL" id="CYZD01000001">
    <property type="protein sequence ID" value="CUN48052.1"/>
    <property type="molecule type" value="Genomic_DNA"/>
</dbReference>
<feature type="domain" description="GGDEF" evidence="2">
    <location>
        <begin position="27"/>
        <end position="155"/>
    </location>
</feature>
<feature type="domain" description="EAL" evidence="1">
    <location>
        <begin position="164"/>
        <end position="419"/>
    </location>
</feature>
<dbReference type="InterPro" id="IPR000160">
    <property type="entry name" value="GGDEF_dom"/>
</dbReference>
<evidence type="ECO:0000313" key="5">
    <source>
        <dbReference type="Proteomes" id="UP000095409"/>
    </source>
</evidence>
<organism evidence="3 5">
    <name type="scientific">Blautia obeum</name>
    <dbReference type="NCBI Taxonomy" id="40520"/>
    <lineage>
        <taxon>Bacteria</taxon>
        <taxon>Bacillati</taxon>
        <taxon>Bacillota</taxon>
        <taxon>Clostridia</taxon>
        <taxon>Lachnospirales</taxon>
        <taxon>Lachnospiraceae</taxon>
        <taxon>Blautia</taxon>
    </lineage>
</organism>
<dbReference type="RefSeq" id="WP_055065509.1">
    <property type="nucleotide sequence ID" value="NZ_CYZD01000001.1"/>
</dbReference>
<proteinExistence type="predicted"/>
<dbReference type="PROSITE" id="PS50887">
    <property type="entry name" value="GGDEF"/>
    <property type="match status" value="1"/>
</dbReference>
<dbReference type="GO" id="GO:0071111">
    <property type="term" value="F:cyclic-guanylate-specific phosphodiesterase activity"/>
    <property type="evidence" value="ECO:0007669"/>
    <property type="project" value="InterPro"/>
</dbReference>
<dbReference type="Gene3D" id="3.20.20.450">
    <property type="entry name" value="EAL domain"/>
    <property type="match status" value="1"/>
</dbReference>
<evidence type="ECO:0000259" key="2">
    <source>
        <dbReference type="PROSITE" id="PS50887"/>
    </source>
</evidence>
<evidence type="ECO:0000259" key="1">
    <source>
        <dbReference type="PROSITE" id="PS50883"/>
    </source>
</evidence>
<dbReference type="PANTHER" id="PTHR33121">
    <property type="entry name" value="CYCLIC DI-GMP PHOSPHODIESTERASE PDEF"/>
    <property type="match status" value="1"/>
</dbReference>
<dbReference type="Proteomes" id="UP000095409">
    <property type="component" value="Unassembled WGS sequence"/>
</dbReference>
<dbReference type="AlphaFoldDB" id="A0A173X8D5"/>
<dbReference type="SMART" id="SM00052">
    <property type="entry name" value="EAL"/>
    <property type="match status" value="1"/>
</dbReference>
<sequence>MGITNVLYNRSEFLEKAQEFLDACESSGWCIISIDIERFKLFNNWYGQEAGDILLQNISQYLLRVQQMKGYLAGYFGGDHFFMCIPDDEQLINLIYKTIRSYIGIHSQNEGFLPIIGIYPITEKHPDTATMCNNAQLAASEIKGNFNKRICYFTNEIIDQLEKEQQMLHDVKVGLENKEFTFYLQPKCNSITGAIVSMEALSRWISPSRGFVSPGEFIPFLENNGMITALDTYIWDAVCQTLAYWKKDHLYVVPISINVSVADIETINVPEFLQDLIIKYGLTPEMLLVEITETAFSENNIIVRETIDQLHQYGFCILMDDFGSGYSSLNMLKDANVDILKLDMKFIEMNPENRQKGIQIINSVVNMAHKLELPIIAEGVETPEQIEMLHSMNCVYAQGYFFFKPMPVADAEDLLSNVPHEHYNHAHKAVSDDTTVTEPKSSVELLHETTVTHSIFKILAENFLLLARLNLSNAEYEILKRDYRLHGKELELEHNFELYNRRILNENLIHPDDVELYRSRITLSSLQDIFFGGHKQLTYQFRRCLDNDYISTTMEFLAGNKCDAQNPWIVVIIREKTV</sequence>
<reference evidence="4 6" key="2">
    <citation type="journal article" date="2019" name="Science, e1252229">
        <title>Invertible promoters mediate bacterial phase variation, antibiotic resistance, and host adaptation in the gut.</title>
        <authorList>
            <person name="Jiang X."/>
            <person name="Hall A.B."/>
            <person name="Arthur T.D."/>
            <person name="Plichta D.R."/>
            <person name="Covington C.T."/>
            <person name="Poyet M."/>
            <person name="Crothers J."/>
            <person name="Moses P.L."/>
            <person name="Tolonen A.C."/>
            <person name="Vlamakis H."/>
            <person name="Alm E.J."/>
            <person name="Xavier R.J."/>
        </authorList>
    </citation>
    <scope>NUCLEOTIDE SEQUENCE [LARGE SCALE GENOMIC DNA]</scope>
    <source>
        <strain evidence="4">Af_0058</strain>
        <strain evidence="6">af_0058</strain>
    </source>
</reference>
<dbReference type="SMART" id="SM00267">
    <property type="entry name" value="GGDEF"/>
    <property type="match status" value="1"/>
</dbReference>
<dbReference type="InterPro" id="IPR001633">
    <property type="entry name" value="EAL_dom"/>
</dbReference>
<dbReference type="InterPro" id="IPR029787">
    <property type="entry name" value="Nucleotide_cyclase"/>
</dbReference>
<dbReference type="EMBL" id="RCXQ01000002">
    <property type="protein sequence ID" value="RYT68211.1"/>
    <property type="molecule type" value="Genomic_DNA"/>
</dbReference>
<dbReference type="Proteomes" id="UP000293506">
    <property type="component" value="Unassembled WGS sequence"/>
</dbReference>
<protein>
    <submittedName>
        <fullName evidence="3">Bacteriophytochrome cph2</fullName>
    </submittedName>
    <submittedName>
        <fullName evidence="4">GGDEF domain-containing protein</fullName>
    </submittedName>
</protein>
<gene>
    <name evidence="3" type="primary">cph2_1</name>
    <name evidence="4" type="ORF">EAI82_03115</name>
    <name evidence="3" type="ORF">ERS852394_00340</name>
</gene>
<dbReference type="SUPFAM" id="SSF55073">
    <property type="entry name" value="Nucleotide cyclase"/>
    <property type="match status" value="1"/>
</dbReference>
<evidence type="ECO:0000313" key="3">
    <source>
        <dbReference type="EMBL" id="CUN48052.1"/>
    </source>
</evidence>
<reference evidence="3 5" key="1">
    <citation type="submission" date="2015-09" db="EMBL/GenBank/DDBJ databases">
        <authorList>
            <consortium name="Pathogen Informatics"/>
        </authorList>
    </citation>
    <scope>NUCLEOTIDE SEQUENCE [LARGE SCALE GENOMIC DNA]</scope>
    <source>
        <strain evidence="3 5">2789STDY5608837</strain>
    </source>
</reference>
<dbReference type="InterPro" id="IPR043128">
    <property type="entry name" value="Rev_trsase/Diguanyl_cyclase"/>
</dbReference>
<name>A0A173X8D5_9FIRM</name>
<evidence type="ECO:0000313" key="4">
    <source>
        <dbReference type="EMBL" id="RYT68211.1"/>
    </source>
</evidence>